<evidence type="ECO:0000256" key="1">
    <source>
        <dbReference type="ARBA" id="ARBA00004245"/>
    </source>
</evidence>
<dbReference type="SMART" id="SM00129">
    <property type="entry name" value="KISc"/>
    <property type="match status" value="1"/>
</dbReference>
<dbReference type="SUPFAM" id="SSF52540">
    <property type="entry name" value="P-loop containing nucleoside triphosphate hydrolases"/>
    <property type="match status" value="1"/>
</dbReference>
<evidence type="ECO:0000256" key="6">
    <source>
        <dbReference type="ARBA" id="ARBA00023175"/>
    </source>
</evidence>
<evidence type="ECO:0000313" key="13">
    <source>
        <dbReference type="Proteomes" id="UP000887572"/>
    </source>
</evidence>
<dbReference type="GO" id="GO:0005874">
    <property type="term" value="C:microtubule"/>
    <property type="evidence" value="ECO:0007669"/>
    <property type="project" value="UniProtKB-KW"/>
</dbReference>
<evidence type="ECO:0000256" key="4">
    <source>
        <dbReference type="ARBA" id="ARBA00022840"/>
    </source>
</evidence>
<dbReference type="Gene3D" id="3.40.850.10">
    <property type="entry name" value="Kinesin motor domain"/>
    <property type="match status" value="1"/>
</dbReference>
<evidence type="ECO:0000313" key="14">
    <source>
        <dbReference type="WBParaSite" id="Gr19_v10_g1508.t1"/>
    </source>
</evidence>
<dbReference type="GO" id="GO:0007018">
    <property type="term" value="P:microtubule-based movement"/>
    <property type="evidence" value="ECO:0007669"/>
    <property type="project" value="InterPro"/>
</dbReference>
<dbReference type="PANTHER" id="PTHR47968:SF13">
    <property type="entry name" value="KINESIN-LIKE PROTEIN KIF19 ISOFORM X1"/>
    <property type="match status" value="1"/>
</dbReference>
<proteinExistence type="inferred from homology"/>
<evidence type="ECO:0000256" key="8">
    <source>
        <dbReference type="PROSITE-ProRule" id="PRU00283"/>
    </source>
</evidence>
<organism evidence="13 14">
    <name type="scientific">Globodera rostochiensis</name>
    <name type="common">Golden nematode worm</name>
    <name type="synonym">Heterodera rostochiensis</name>
    <dbReference type="NCBI Taxonomy" id="31243"/>
    <lineage>
        <taxon>Eukaryota</taxon>
        <taxon>Metazoa</taxon>
        <taxon>Ecdysozoa</taxon>
        <taxon>Nematoda</taxon>
        <taxon>Chromadorea</taxon>
        <taxon>Rhabditida</taxon>
        <taxon>Tylenchina</taxon>
        <taxon>Tylenchomorpha</taxon>
        <taxon>Tylenchoidea</taxon>
        <taxon>Heteroderidae</taxon>
        <taxon>Heteroderinae</taxon>
        <taxon>Globodera</taxon>
    </lineage>
</organism>
<keyword evidence="4 8" id="KW-0067">ATP-binding</keyword>
<sequence>MALDGSVSSLSKSALSVFVRVRPLAQMERRRGAFECVRVVDSQSLLLVDPEKPSGNALRQNRTHEREFRFDAVLAPGTGEEEVQSLVGTEGLVDGLVRFGLNGTVLAYGPTGTGKTHTMVGTRERPGLMTRVTRALYEQLAEMGDRKTRVYISFMELYNELIRDLLRAEKNGPLELLEDERGTVHIPGLSRVRASNTSKLLQLLQEGNARRTTEPTAANSTSSRSHALLMISLWKDKTERGRLFLIDLAGSERAINTQNQGQRLKEGAAINRSLLALGNVINSLSNASGGRRPAFVNFRDSKLTRLLKDALGGAGENGAGRTVLIAHISPSSTAYNETFNTLTYASRAKGIAFRPLGRTASADRLYSDALEVLKREVEKGSVAHAASMGQLALEATSTTDSNRDRRGGEFVWTRSPHSFVPSSSTSIPPLININSSTGRSRHLNISVNNSNASQQMPKLPRLGSSLFDSLRNQHLTNSERQQRLRERLLQANTEHYELELARQGRLAILKACEARPALVEGENASKYAKVVEKVQAELEEVQGQMSELGDLRNKVERALKQGEQTLQQLEDKMRVLAKDQQQLQIVDLVHALARQQAERAAIYSDFALQGKRLRRQEGQLERIKRYERVADRLIEGNEYLDEEDRVALHREYRLLKSQLDKMLPVENGLPSWNAQILENVKLSNNDTQKWRQSYGISFSNEDLGKTFTVVRPKVLQRRDAPEEKTTILPELKLTGEVKTPDELGRRGRGKGTSAR</sequence>
<evidence type="ECO:0000259" key="12">
    <source>
        <dbReference type="PROSITE" id="PS50067"/>
    </source>
</evidence>
<dbReference type="PANTHER" id="PTHR47968">
    <property type="entry name" value="CENTROMERE PROTEIN E"/>
    <property type="match status" value="1"/>
</dbReference>
<comment type="subcellular location">
    <subcellularLocation>
        <location evidence="1">Cytoplasm</location>
        <location evidence="1">Cytoskeleton</location>
    </subcellularLocation>
</comment>
<evidence type="ECO:0000256" key="10">
    <source>
        <dbReference type="SAM" id="Coils"/>
    </source>
</evidence>
<protein>
    <recommendedName>
        <fullName evidence="9">Kinesin-like protein</fullName>
    </recommendedName>
</protein>
<dbReference type="WBParaSite" id="Gr19_v10_g1508.t1">
    <property type="protein sequence ID" value="Gr19_v10_g1508.t1"/>
    <property type="gene ID" value="Gr19_v10_g1508"/>
</dbReference>
<keyword evidence="2 9" id="KW-0493">Microtubule</keyword>
<dbReference type="GO" id="GO:0003777">
    <property type="term" value="F:microtubule motor activity"/>
    <property type="evidence" value="ECO:0007669"/>
    <property type="project" value="InterPro"/>
</dbReference>
<keyword evidence="13" id="KW-1185">Reference proteome</keyword>
<feature type="region of interest" description="Disordered" evidence="11">
    <location>
        <begin position="725"/>
        <end position="755"/>
    </location>
</feature>
<evidence type="ECO:0000256" key="2">
    <source>
        <dbReference type="ARBA" id="ARBA00022701"/>
    </source>
</evidence>
<accession>A0A914HBI6</accession>
<feature type="binding site" evidence="8">
    <location>
        <begin position="109"/>
        <end position="116"/>
    </location>
    <ligand>
        <name>ATP</name>
        <dbReference type="ChEBI" id="CHEBI:30616"/>
    </ligand>
</feature>
<dbReference type="PRINTS" id="PR00380">
    <property type="entry name" value="KINESINHEAVY"/>
</dbReference>
<dbReference type="GO" id="GO:0008017">
    <property type="term" value="F:microtubule binding"/>
    <property type="evidence" value="ECO:0007669"/>
    <property type="project" value="InterPro"/>
</dbReference>
<reference evidence="14" key="1">
    <citation type="submission" date="2022-11" db="UniProtKB">
        <authorList>
            <consortium name="WormBaseParasite"/>
        </authorList>
    </citation>
    <scope>IDENTIFICATION</scope>
</reference>
<dbReference type="InterPro" id="IPR001752">
    <property type="entry name" value="Kinesin_motor_dom"/>
</dbReference>
<evidence type="ECO:0000256" key="3">
    <source>
        <dbReference type="ARBA" id="ARBA00022741"/>
    </source>
</evidence>
<dbReference type="Pfam" id="PF00225">
    <property type="entry name" value="Kinesin"/>
    <property type="match status" value="1"/>
</dbReference>
<dbReference type="InterPro" id="IPR027640">
    <property type="entry name" value="Kinesin-like_fam"/>
</dbReference>
<feature type="coiled-coil region" evidence="10">
    <location>
        <begin position="524"/>
        <end position="586"/>
    </location>
</feature>
<keyword evidence="3 8" id="KW-0547">Nucleotide-binding</keyword>
<dbReference type="AlphaFoldDB" id="A0A914HBI6"/>
<name>A0A914HBI6_GLORO</name>
<dbReference type="InterPro" id="IPR019821">
    <property type="entry name" value="Kinesin_motor_CS"/>
</dbReference>
<comment type="similarity">
    <text evidence="8 9">Belongs to the TRAFAC class myosin-kinesin ATPase superfamily. Kinesin family.</text>
</comment>
<keyword evidence="7" id="KW-0963">Cytoplasm</keyword>
<keyword evidence="7" id="KW-0206">Cytoskeleton</keyword>
<feature type="domain" description="Kinesin motor" evidence="12">
    <location>
        <begin position="14"/>
        <end position="351"/>
    </location>
</feature>
<evidence type="ECO:0000256" key="5">
    <source>
        <dbReference type="ARBA" id="ARBA00023054"/>
    </source>
</evidence>
<keyword evidence="6 8" id="KW-0505">Motor protein</keyword>
<keyword evidence="5 10" id="KW-0175">Coiled coil</keyword>
<dbReference type="PROSITE" id="PS00411">
    <property type="entry name" value="KINESIN_MOTOR_1"/>
    <property type="match status" value="1"/>
</dbReference>
<dbReference type="PROSITE" id="PS50067">
    <property type="entry name" value="KINESIN_MOTOR_2"/>
    <property type="match status" value="1"/>
</dbReference>
<dbReference type="Proteomes" id="UP000887572">
    <property type="component" value="Unplaced"/>
</dbReference>
<dbReference type="GO" id="GO:0005524">
    <property type="term" value="F:ATP binding"/>
    <property type="evidence" value="ECO:0007669"/>
    <property type="project" value="UniProtKB-UniRule"/>
</dbReference>
<evidence type="ECO:0000256" key="9">
    <source>
        <dbReference type="RuleBase" id="RU000394"/>
    </source>
</evidence>
<dbReference type="InterPro" id="IPR027417">
    <property type="entry name" value="P-loop_NTPase"/>
</dbReference>
<feature type="compositionally biased region" description="Basic and acidic residues" evidence="11">
    <location>
        <begin position="733"/>
        <end position="745"/>
    </location>
</feature>
<dbReference type="InterPro" id="IPR036961">
    <property type="entry name" value="Kinesin_motor_dom_sf"/>
</dbReference>
<evidence type="ECO:0000256" key="7">
    <source>
        <dbReference type="ARBA" id="ARBA00023212"/>
    </source>
</evidence>
<evidence type="ECO:0000256" key="11">
    <source>
        <dbReference type="SAM" id="MobiDB-lite"/>
    </source>
</evidence>